<sequence>MTYKTLIGINPRGVITFVSDLWAGSISDKQLTKKCGILDLLEEGDAIMADKGFLIKDLTTPRGIEVIIPPFKTKYKRLTKREVEETRRIANLRIHIERAIERVKNFRILQGNVPITLAGQTSKIWKLCSKLSNCQPPLVTDR</sequence>
<keyword evidence="2" id="KW-0479">Metal-binding</keyword>
<proteinExistence type="predicted"/>
<keyword evidence="5" id="KW-1185">Reference proteome</keyword>
<accession>A0AAN8GCA9</accession>
<dbReference type="PANTHER" id="PTHR23080">
    <property type="entry name" value="THAP DOMAIN PROTEIN"/>
    <property type="match status" value="1"/>
</dbReference>
<dbReference type="Proteomes" id="UP001347796">
    <property type="component" value="Unassembled WGS sequence"/>
</dbReference>
<evidence type="ECO:0000313" key="4">
    <source>
        <dbReference type="EMBL" id="KAK6167051.1"/>
    </source>
</evidence>
<name>A0AAN8GCA9_PATCE</name>
<evidence type="ECO:0000256" key="2">
    <source>
        <dbReference type="ARBA" id="ARBA00022723"/>
    </source>
</evidence>
<gene>
    <name evidence="4" type="ORF">SNE40_021159</name>
</gene>
<comment type="caution">
    <text evidence="4">The sequence shown here is derived from an EMBL/GenBank/DDBJ whole genome shotgun (WGS) entry which is preliminary data.</text>
</comment>
<evidence type="ECO:0000259" key="3">
    <source>
        <dbReference type="Pfam" id="PF13359"/>
    </source>
</evidence>
<dbReference type="PANTHER" id="PTHR23080:SF133">
    <property type="entry name" value="SI:CH211-262I1.5-RELATED"/>
    <property type="match status" value="1"/>
</dbReference>
<dbReference type="AlphaFoldDB" id="A0AAN8GCA9"/>
<feature type="domain" description="DDE Tnp4" evidence="3">
    <location>
        <begin position="2"/>
        <end position="133"/>
    </location>
</feature>
<dbReference type="Pfam" id="PF13359">
    <property type="entry name" value="DDE_Tnp_4"/>
    <property type="match status" value="1"/>
</dbReference>
<organism evidence="4 5">
    <name type="scientific">Patella caerulea</name>
    <name type="common">Rayed Mediterranean limpet</name>
    <dbReference type="NCBI Taxonomy" id="87958"/>
    <lineage>
        <taxon>Eukaryota</taxon>
        <taxon>Metazoa</taxon>
        <taxon>Spiralia</taxon>
        <taxon>Lophotrochozoa</taxon>
        <taxon>Mollusca</taxon>
        <taxon>Gastropoda</taxon>
        <taxon>Patellogastropoda</taxon>
        <taxon>Patelloidea</taxon>
        <taxon>Patellidae</taxon>
        <taxon>Patella</taxon>
    </lineage>
</organism>
<dbReference type="EMBL" id="JAZGQO010000018">
    <property type="protein sequence ID" value="KAK6167051.1"/>
    <property type="molecule type" value="Genomic_DNA"/>
</dbReference>
<protein>
    <recommendedName>
        <fullName evidence="3">DDE Tnp4 domain-containing protein</fullName>
    </recommendedName>
</protein>
<dbReference type="GO" id="GO:0046872">
    <property type="term" value="F:metal ion binding"/>
    <property type="evidence" value="ECO:0007669"/>
    <property type="project" value="UniProtKB-KW"/>
</dbReference>
<dbReference type="InterPro" id="IPR027806">
    <property type="entry name" value="HARBI1_dom"/>
</dbReference>
<evidence type="ECO:0000313" key="5">
    <source>
        <dbReference type="Proteomes" id="UP001347796"/>
    </source>
</evidence>
<evidence type="ECO:0000256" key="1">
    <source>
        <dbReference type="ARBA" id="ARBA00001968"/>
    </source>
</evidence>
<reference evidence="4 5" key="1">
    <citation type="submission" date="2024-01" db="EMBL/GenBank/DDBJ databases">
        <title>The genome of the rayed Mediterranean limpet Patella caerulea (Linnaeus, 1758).</title>
        <authorList>
            <person name="Anh-Thu Weber A."/>
            <person name="Halstead-Nussloch G."/>
        </authorList>
    </citation>
    <scope>NUCLEOTIDE SEQUENCE [LARGE SCALE GENOMIC DNA]</scope>
    <source>
        <strain evidence="4">AATW-2023a</strain>
        <tissue evidence="4">Whole specimen</tissue>
    </source>
</reference>
<comment type="cofactor">
    <cofactor evidence="1">
        <name>a divalent metal cation</name>
        <dbReference type="ChEBI" id="CHEBI:60240"/>
    </cofactor>
</comment>